<gene>
    <name evidence="1" type="ORF">MLD38_012815</name>
</gene>
<dbReference type="EMBL" id="CM042883">
    <property type="protein sequence ID" value="KAI4374874.1"/>
    <property type="molecule type" value="Genomic_DNA"/>
</dbReference>
<sequence length="594" mass="66247">MGRTKPPPLTASPPPPQPSSSYVEPVKRKKKGRPSLLDIQKRLLKQQRFQSSYPTDQKNPNPSHPIPPANQLNSQPGAPHDDERLPKKHRLLQGLEGQDPNIDARQVEKVSKGTDERYGSLVELGPTTPLPDKLLLVFILDRLQKKDTYGVFSEPVDPEELPDYHDIIKHPMDFGTVRRKLDDGEYPNLEQFEKDIFLICSNAMEYNAPDTIFFKQARAMQELARKDFENLRQDSDSDEPQQPKVVRRGRPPGSGQKKSLEKSPLERIGNEGSSDVTLANEDNSPWSNTYNLRREPPVKNFGPFESNGLASHRTPNTESHSSWFTEMENEFPGSVWRNVTKNGKRLTYAEEHRRESYNQFPPPRNDGSPLAVFDKEKKQLVMVGLQFEHAYARSLARFAANLGPVAWKIASKKMERVLPPGVKFGPGWVGESDNMKPLEVDHQKSSVSSFPSEGPSSRQSSDNMQRLKFGSNTMSPGGPRGVNPSLLQNPQEGRMHRSLGGNPTVPNGFIPTYANTSTTSQPPSSSSLSRSHVPPDGHSWSRKGHQSEEQRRSSAPATHDNNNGNAPRHPGLGSSNPNNLGEGPPQQPDLALQL</sequence>
<organism evidence="1 2">
    <name type="scientific">Melastoma candidum</name>
    <dbReference type="NCBI Taxonomy" id="119954"/>
    <lineage>
        <taxon>Eukaryota</taxon>
        <taxon>Viridiplantae</taxon>
        <taxon>Streptophyta</taxon>
        <taxon>Embryophyta</taxon>
        <taxon>Tracheophyta</taxon>
        <taxon>Spermatophyta</taxon>
        <taxon>Magnoliopsida</taxon>
        <taxon>eudicotyledons</taxon>
        <taxon>Gunneridae</taxon>
        <taxon>Pentapetalae</taxon>
        <taxon>rosids</taxon>
        <taxon>malvids</taxon>
        <taxon>Myrtales</taxon>
        <taxon>Melastomataceae</taxon>
        <taxon>Melastomatoideae</taxon>
        <taxon>Melastomateae</taxon>
        <taxon>Melastoma</taxon>
    </lineage>
</organism>
<evidence type="ECO:0000313" key="2">
    <source>
        <dbReference type="Proteomes" id="UP001057402"/>
    </source>
</evidence>
<keyword evidence="2" id="KW-1185">Reference proteome</keyword>
<dbReference type="Proteomes" id="UP001057402">
    <property type="component" value="Chromosome 4"/>
</dbReference>
<reference evidence="2" key="1">
    <citation type="journal article" date="2023" name="Front. Plant Sci.">
        <title>Chromosomal-level genome assembly of Melastoma candidum provides insights into trichome evolution.</title>
        <authorList>
            <person name="Zhong Y."/>
            <person name="Wu W."/>
            <person name="Sun C."/>
            <person name="Zou P."/>
            <person name="Liu Y."/>
            <person name="Dai S."/>
            <person name="Zhou R."/>
        </authorList>
    </citation>
    <scope>NUCLEOTIDE SEQUENCE [LARGE SCALE GENOMIC DNA]</scope>
</reference>
<comment type="caution">
    <text evidence="1">The sequence shown here is derived from an EMBL/GenBank/DDBJ whole genome shotgun (WGS) entry which is preliminary data.</text>
</comment>
<proteinExistence type="predicted"/>
<name>A0ACB9R7K5_9MYRT</name>
<protein>
    <submittedName>
        <fullName evidence="1">Uncharacterized protein</fullName>
    </submittedName>
</protein>
<evidence type="ECO:0000313" key="1">
    <source>
        <dbReference type="EMBL" id="KAI4374874.1"/>
    </source>
</evidence>
<accession>A0ACB9R7K5</accession>